<proteinExistence type="predicted"/>
<dbReference type="AlphaFoldDB" id="A0A397IS26"/>
<evidence type="ECO:0000313" key="1">
    <source>
        <dbReference type="EMBL" id="RHZ75914.1"/>
    </source>
</evidence>
<gene>
    <name evidence="1" type="ORF">Glove_208g145</name>
</gene>
<protein>
    <submittedName>
        <fullName evidence="1">Uncharacterized protein</fullName>
    </submittedName>
</protein>
<keyword evidence="2" id="KW-1185">Reference proteome</keyword>
<reference evidence="1 2" key="1">
    <citation type="submission" date="2018-08" db="EMBL/GenBank/DDBJ databases">
        <title>Genome and evolution of the arbuscular mycorrhizal fungus Diversispora epigaea (formerly Glomus versiforme) and its bacterial endosymbionts.</title>
        <authorList>
            <person name="Sun X."/>
            <person name="Fei Z."/>
            <person name="Harrison M."/>
        </authorList>
    </citation>
    <scope>NUCLEOTIDE SEQUENCE [LARGE SCALE GENOMIC DNA]</scope>
    <source>
        <strain evidence="1 2">IT104</strain>
    </source>
</reference>
<comment type="caution">
    <text evidence="1">The sequence shown here is derived from an EMBL/GenBank/DDBJ whole genome shotgun (WGS) entry which is preliminary data.</text>
</comment>
<dbReference type="Proteomes" id="UP000266861">
    <property type="component" value="Unassembled WGS sequence"/>
</dbReference>
<dbReference type="EMBL" id="PQFF01000195">
    <property type="protein sequence ID" value="RHZ75914.1"/>
    <property type="molecule type" value="Genomic_DNA"/>
</dbReference>
<sequence length="141" mass="16222">MSMKRWGTIQLSVHFKSCCPKLIVFIETLVKSAITNTTGEEEKKKTKNGSSFQTIFVVSKSITKKPDVWFLALFTWRHFQVICKDIRSNYKKNEVDVLHEIVESFGEDIQINKGRHSLSFLSNSLASSSWYIVIVKSLQKC</sequence>
<accession>A0A397IS26</accession>
<name>A0A397IS26_9GLOM</name>
<organism evidence="1 2">
    <name type="scientific">Diversispora epigaea</name>
    <dbReference type="NCBI Taxonomy" id="1348612"/>
    <lineage>
        <taxon>Eukaryota</taxon>
        <taxon>Fungi</taxon>
        <taxon>Fungi incertae sedis</taxon>
        <taxon>Mucoromycota</taxon>
        <taxon>Glomeromycotina</taxon>
        <taxon>Glomeromycetes</taxon>
        <taxon>Diversisporales</taxon>
        <taxon>Diversisporaceae</taxon>
        <taxon>Diversispora</taxon>
    </lineage>
</organism>
<evidence type="ECO:0000313" key="2">
    <source>
        <dbReference type="Proteomes" id="UP000266861"/>
    </source>
</evidence>